<name>A0A4U6WAZ9_SETVI</name>
<feature type="region of interest" description="Disordered" evidence="1">
    <location>
        <begin position="1"/>
        <end position="30"/>
    </location>
</feature>
<evidence type="ECO:0000256" key="1">
    <source>
        <dbReference type="SAM" id="MobiDB-lite"/>
    </source>
</evidence>
<reference evidence="2" key="1">
    <citation type="submission" date="2019-03" db="EMBL/GenBank/DDBJ databases">
        <title>WGS assembly of Setaria viridis.</title>
        <authorList>
            <person name="Huang P."/>
            <person name="Jenkins J."/>
            <person name="Grimwood J."/>
            <person name="Barry K."/>
            <person name="Healey A."/>
            <person name="Mamidi S."/>
            <person name="Sreedasyam A."/>
            <person name="Shu S."/>
            <person name="Feldman M."/>
            <person name="Wu J."/>
            <person name="Yu Y."/>
            <person name="Chen C."/>
            <person name="Johnson J."/>
            <person name="Rokhsar D."/>
            <person name="Baxter I."/>
            <person name="Schmutz J."/>
            <person name="Brutnell T."/>
            <person name="Kellogg E."/>
        </authorList>
    </citation>
    <scope>NUCLEOTIDE SEQUENCE [LARGE SCALE GENOMIC DNA]</scope>
</reference>
<feature type="compositionally biased region" description="Basic and acidic residues" evidence="1">
    <location>
        <begin position="1"/>
        <end position="10"/>
    </location>
</feature>
<protein>
    <submittedName>
        <fullName evidence="2">Uncharacterized protein</fullName>
    </submittedName>
</protein>
<sequence length="257" mass="27302">MAFKEWRQRSGDPATGGGEGPNPQATGILAGLRPLPARLPEEDGRRRVPSMVSSAAVAARRDDGVLSWHLCPLGEAADPAILLTAHERRTSRPCRWTRGAREWARLLPAPGGAARLIGGPTRSAAEPDTCVRGPVEPDPLCPESGEARGSGEAELGLQGVGGARPQGTGLGEAERGSCLPCWADGRLYRPRRAWAFMTVVSMGFERSLVFPPNSSPLSLWWSGDAPPEAAVAVRGGSLQLFRDGRCCLRSLAEGLIR</sequence>
<proteinExistence type="predicted"/>
<evidence type="ECO:0000313" key="2">
    <source>
        <dbReference type="EMBL" id="TKW38984.1"/>
    </source>
</evidence>
<gene>
    <name evidence="2" type="ORF">SEVIR_1G150500v2</name>
</gene>
<dbReference type="Proteomes" id="UP000298652">
    <property type="component" value="Chromosome 1"/>
</dbReference>
<accession>A0A4U6WAZ9</accession>
<dbReference type="AlphaFoldDB" id="A0A4U6WAZ9"/>
<dbReference type="Gramene" id="TKW38984">
    <property type="protein sequence ID" value="TKW38984"/>
    <property type="gene ID" value="SEVIR_1G150500v2"/>
</dbReference>
<organism evidence="2 3">
    <name type="scientific">Setaria viridis</name>
    <name type="common">Green bristlegrass</name>
    <name type="synonym">Setaria italica subsp. viridis</name>
    <dbReference type="NCBI Taxonomy" id="4556"/>
    <lineage>
        <taxon>Eukaryota</taxon>
        <taxon>Viridiplantae</taxon>
        <taxon>Streptophyta</taxon>
        <taxon>Embryophyta</taxon>
        <taxon>Tracheophyta</taxon>
        <taxon>Spermatophyta</taxon>
        <taxon>Magnoliopsida</taxon>
        <taxon>Liliopsida</taxon>
        <taxon>Poales</taxon>
        <taxon>Poaceae</taxon>
        <taxon>PACMAD clade</taxon>
        <taxon>Panicoideae</taxon>
        <taxon>Panicodae</taxon>
        <taxon>Paniceae</taxon>
        <taxon>Cenchrinae</taxon>
        <taxon>Setaria</taxon>
    </lineage>
</organism>
<feature type="region of interest" description="Disordered" evidence="1">
    <location>
        <begin position="142"/>
        <end position="171"/>
    </location>
</feature>
<evidence type="ECO:0000313" key="3">
    <source>
        <dbReference type="Proteomes" id="UP000298652"/>
    </source>
</evidence>
<feature type="compositionally biased region" description="Gly residues" evidence="1">
    <location>
        <begin position="158"/>
        <end position="170"/>
    </location>
</feature>
<dbReference type="EMBL" id="CM016552">
    <property type="protein sequence ID" value="TKW38984.1"/>
    <property type="molecule type" value="Genomic_DNA"/>
</dbReference>
<keyword evidence="3" id="KW-1185">Reference proteome</keyword>